<evidence type="ECO:0000259" key="2">
    <source>
        <dbReference type="Pfam" id="PF16747"/>
    </source>
</evidence>
<feature type="chain" id="PRO_5040446387" description="Surface-adhesin protein E-like domain-containing protein" evidence="1">
    <location>
        <begin position="24"/>
        <end position="467"/>
    </location>
</feature>
<evidence type="ECO:0000256" key="1">
    <source>
        <dbReference type="SAM" id="SignalP"/>
    </source>
</evidence>
<dbReference type="Proteomes" id="UP000789704">
    <property type="component" value="Unassembled WGS sequence"/>
</dbReference>
<dbReference type="AlphaFoldDB" id="A0A9N8RT35"/>
<dbReference type="Pfam" id="PF16747">
    <property type="entry name" value="Adhesin_E"/>
    <property type="match status" value="1"/>
</dbReference>
<evidence type="ECO:0000313" key="3">
    <source>
        <dbReference type="EMBL" id="CAG4887500.1"/>
    </source>
</evidence>
<organism evidence="3 4">
    <name type="scientific">Paraburkholderia saeva</name>
    <dbReference type="NCBI Taxonomy" id="2777537"/>
    <lineage>
        <taxon>Bacteria</taxon>
        <taxon>Pseudomonadati</taxon>
        <taxon>Pseudomonadota</taxon>
        <taxon>Betaproteobacteria</taxon>
        <taxon>Burkholderiales</taxon>
        <taxon>Burkholderiaceae</taxon>
        <taxon>Paraburkholderia</taxon>
    </lineage>
</organism>
<name>A0A9N8RT35_9BURK</name>
<feature type="signal peptide" evidence="1">
    <location>
        <begin position="1"/>
        <end position="23"/>
    </location>
</feature>
<dbReference type="EMBL" id="CAJQZC010000001">
    <property type="protein sequence ID" value="CAG4887500.1"/>
    <property type="molecule type" value="Genomic_DNA"/>
</dbReference>
<protein>
    <recommendedName>
        <fullName evidence="2">Surface-adhesin protein E-like domain-containing protein</fullName>
    </recommendedName>
</protein>
<keyword evidence="1" id="KW-0732">Signal</keyword>
<sequence length="467" mass="51165">MHGYRVSGLLAVCVSLVSLPAGAEVWTPVAENSSVAYLADSVHRIGDHVYLVERGTSNTAQGPLKIEAPLEFDCSAHTLRMAWLDAYTTGPVPVRLYGTTRGHYKATQFIAAPAGSLFKWACNLPVRPERLVNIGRASEGKLIQVDARSVSRSGAYTSLWTRYDYPQIQFDPPYNAPYDSKREFVKVNCETSRFQITTGYDFTADGAVTDNMIARDDAETPFDSSDDYEVAVKAVACGKPFDPETWVGIGGETLRTKAPLATDLDIDSIPASADVVTPAEGFYAILPGKPSFTTARLVETMKNTRMNTSQIVIDLRSAPGNINRVKETYSPDFFVDRDMLGLVQLKSKMNMRRSENRGVYVAQTLTVKGDAWKEGSEVSFATEGRNVPGNDKLQKFGMNCRIGHVADATVVNAGLPGNAWPLACKRLNGDSAKGYYVEQLAYFIITHEESKDFGDSDTSVDSVVVER</sequence>
<accession>A0A9N8RT35</accession>
<gene>
    <name evidence="3" type="ORF">LMG31841_00451</name>
</gene>
<reference evidence="3" key="1">
    <citation type="submission" date="2021-04" db="EMBL/GenBank/DDBJ databases">
        <authorList>
            <person name="Vanwijnsberghe S."/>
        </authorList>
    </citation>
    <scope>NUCLEOTIDE SEQUENCE</scope>
    <source>
        <strain evidence="3">LMG 31841</strain>
    </source>
</reference>
<comment type="caution">
    <text evidence="3">The sequence shown here is derived from an EMBL/GenBank/DDBJ whole genome shotgun (WGS) entry which is preliminary data.</text>
</comment>
<proteinExistence type="predicted"/>
<keyword evidence="4" id="KW-1185">Reference proteome</keyword>
<dbReference type="InterPro" id="IPR031939">
    <property type="entry name" value="Adhesin_E-like"/>
</dbReference>
<evidence type="ECO:0000313" key="4">
    <source>
        <dbReference type="Proteomes" id="UP000789704"/>
    </source>
</evidence>
<feature type="domain" description="Surface-adhesin protein E-like" evidence="2">
    <location>
        <begin position="133"/>
        <end position="217"/>
    </location>
</feature>